<gene>
    <name evidence="1" type="ORF">N4G62_17540</name>
</gene>
<name>A0ABU5LV79_9SPHN</name>
<comment type="caution">
    <text evidence="1">The sequence shown here is derived from an EMBL/GenBank/DDBJ whole genome shotgun (WGS) entry which is preliminary data.</text>
</comment>
<keyword evidence="2" id="KW-1185">Reference proteome</keyword>
<protein>
    <submittedName>
        <fullName evidence="1">SEC-C domain-containing protein</fullName>
    </submittedName>
</protein>
<dbReference type="SUPFAM" id="SSF103642">
    <property type="entry name" value="Sec-C motif"/>
    <property type="match status" value="1"/>
</dbReference>
<dbReference type="InterPro" id="IPR011990">
    <property type="entry name" value="TPR-like_helical_dom_sf"/>
</dbReference>
<evidence type="ECO:0000313" key="2">
    <source>
        <dbReference type="Proteomes" id="UP001292182"/>
    </source>
</evidence>
<dbReference type="Proteomes" id="UP001292182">
    <property type="component" value="Unassembled WGS sequence"/>
</dbReference>
<reference evidence="2" key="1">
    <citation type="submission" date="2023-07" db="EMBL/GenBank/DDBJ databases">
        <title>Whole genome sequence analysis of rice epiphytic Sphingomonas sanguinis OsEp_Plm_15B2.</title>
        <authorList>
            <person name="Sahu K.P."/>
            <person name="Asharani P."/>
            <person name="Reddy B."/>
            <person name="Kumar A."/>
        </authorList>
    </citation>
    <scope>NUCLEOTIDE SEQUENCE [LARGE SCALE GENOMIC DNA]</scope>
    <source>
        <strain evidence="2">OsEp_Plm_15B2</strain>
    </source>
</reference>
<dbReference type="EMBL" id="JAOBTW010000025">
    <property type="protein sequence ID" value="MDZ7283835.1"/>
    <property type="molecule type" value="Genomic_DNA"/>
</dbReference>
<evidence type="ECO:0000313" key="1">
    <source>
        <dbReference type="EMBL" id="MDZ7283835.1"/>
    </source>
</evidence>
<accession>A0ABU5LV79</accession>
<sequence>MMAATRPLNVPRRTDPCLCGSGKPFRECCRDHLPGRQMGETWQEPARKKQWPKVLRCLRADLTQYTIYHRTNTVPLMRMMPPEEIEILSIDIEALHESVDQLAGAYWELRRLDEFPAVLERLRPNVDDPRWQRKVTYHQAMTAHLLDDTLSACRELAKLGAIGPDEADVDVLQLHLDINGKAIPLVDKLRFYDRILALTSSRRDRIHYETAKAVELILADDRTGAAATVRAGLAAARESEMKDAFYPDTELSFAKLLEVAGMATRERALFVEAAERLMRLLAMEDHWTPAGRGHIAFCLGEVLRIVGRWEEGAGAYRIGFDLDGNPACRIFEASCLLMCNRKEDAVALIETVSFDDLDVPEQSDYAIAYAMIAIGLRDVDRLDDAAAKLKTVTPIRQYFANENLRYQVEIERARATIAAGQPVAKSSRLLDWISSASRWFMIQPNVAGIGINVNAIVDDAVASHRRKRKPHDRGGEDDAER</sequence>
<dbReference type="SUPFAM" id="SSF48452">
    <property type="entry name" value="TPR-like"/>
    <property type="match status" value="1"/>
</dbReference>
<organism evidence="1 2">
    <name type="scientific">Sphingomonas sanguinis</name>
    <dbReference type="NCBI Taxonomy" id="33051"/>
    <lineage>
        <taxon>Bacteria</taxon>
        <taxon>Pseudomonadati</taxon>
        <taxon>Pseudomonadota</taxon>
        <taxon>Alphaproteobacteria</taxon>
        <taxon>Sphingomonadales</taxon>
        <taxon>Sphingomonadaceae</taxon>
        <taxon>Sphingomonas</taxon>
    </lineage>
</organism>
<proteinExistence type="predicted"/>
<dbReference type="InterPro" id="IPR004027">
    <property type="entry name" value="SEC_C_motif"/>
</dbReference>
<dbReference type="Pfam" id="PF02810">
    <property type="entry name" value="SEC-C"/>
    <property type="match status" value="1"/>
</dbReference>
<dbReference type="RefSeq" id="WP_322540280.1">
    <property type="nucleotide sequence ID" value="NZ_JAOBTW010000025.1"/>
</dbReference>